<dbReference type="InterPro" id="IPR050752">
    <property type="entry name" value="C2H2-ZF_domain"/>
</dbReference>
<feature type="domain" description="C2H2-type" evidence="12">
    <location>
        <begin position="1172"/>
        <end position="1199"/>
    </location>
</feature>
<dbReference type="FunFam" id="3.30.160.60:FF:000557">
    <property type="entry name" value="zinc finger and SCAN domain-containing protein 29"/>
    <property type="match status" value="1"/>
</dbReference>
<feature type="domain" description="C2H2-type" evidence="12">
    <location>
        <begin position="804"/>
        <end position="832"/>
    </location>
</feature>
<feature type="domain" description="C2H2-type" evidence="12">
    <location>
        <begin position="525"/>
        <end position="553"/>
    </location>
</feature>
<dbReference type="InterPro" id="IPR036236">
    <property type="entry name" value="Znf_C2H2_sf"/>
</dbReference>
<feature type="domain" description="C2H2-type" evidence="12">
    <location>
        <begin position="901"/>
        <end position="927"/>
    </location>
</feature>
<dbReference type="PANTHER" id="PTHR24384">
    <property type="entry name" value="FINGER PUTATIVE TRANSCRIPTION FACTOR FAMILY-RELATED"/>
    <property type="match status" value="1"/>
</dbReference>
<feature type="compositionally biased region" description="Basic and acidic residues" evidence="11">
    <location>
        <begin position="1940"/>
        <end position="1957"/>
    </location>
</feature>
<feature type="domain" description="C2H2-type" evidence="12">
    <location>
        <begin position="1770"/>
        <end position="1797"/>
    </location>
</feature>
<feature type="domain" description="C2H2-type" evidence="12">
    <location>
        <begin position="835"/>
        <end position="862"/>
    </location>
</feature>
<feature type="domain" description="C2H2-type" evidence="12">
    <location>
        <begin position="1695"/>
        <end position="1722"/>
    </location>
</feature>
<keyword evidence="2" id="KW-0677">Repeat</keyword>
<feature type="domain" description="C2H2-type" evidence="12">
    <location>
        <begin position="777"/>
        <end position="804"/>
    </location>
</feature>
<feature type="domain" description="C2H2-type" evidence="12">
    <location>
        <begin position="1838"/>
        <end position="1866"/>
    </location>
</feature>
<evidence type="ECO:0000256" key="8">
    <source>
        <dbReference type="ARBA" id="ARBA00023242"/>
    </source>
</evidence>
<feature type="domain" description="C2H2-type" evidence="12">
    <location>
        <begin position="498"/>
        <end position="525"/>
    </location>
</feature>
<dbReference type="Pfam" id="PF00096">
    <property type="entry name" value="zf-C2H2"/>
    <property type="match status" value="8"/>
</dbReference>
<feature type="domain" description="C2H2-type" evidence="12">
    <location>
        <begin position="956"/>
        <end position="983"/>
    </location>
</feature>
<feature type="domain" description="C2H2-type" evidence="12">
    <location>
        <begin position="671"/>
        <end position="698"/>
    </location>
</feature>
<evidence type="ECO:0000256" key="10">
    <source>
        <dbReference type="SAM" id="Coils"/>
    </source>
</evidence>
<feature type="domain" description="C2H2-type" evidence="12">
    <location>
        <begin position="1144"/>
        <end position="1171"/>
    </location>
</feature>
<feature type="region of interest" description="Disordered" evidence="11">
    <location>
        <begin position="1928"/>
        <end position="1970"/>
    </location>
</feature>
<keyword evidence="7" id="KW-0804">Transcription</keyword>
<keyword evidence="1" id="KW-0479">Metal-binding</keyword>
<organism evidence="13 14">
    <name type="scientific">Ceutorhynchus assimilis</name>
    <name type="common">cabbage seed weevil</name>
    <dbReference type="NCBI Taxonomy" id="467358"/>
    <lineage>
        <taxon>Eukaryota</taxon>
        <taxon>Metazoa</taxon>
        <taxon>Ecdysozoa</taxon>
        <taxon>Arthropoda</taxon>
        <taxon>Hexapoda</taxon>
        <taxon>Insecta</taxon>
        <taxon>Pterygota</taxon>
        <taxon>Neoptera</taxon>
        <taxon>Endopterygota</taxon>
        <taxon>Coleoptera</taxon>
        <taxon>Polyphaga</taxon>
        <taxon>Cucujiformia</taxon>
        <taxon>Curculionidae</taxon>
        <taxon>Ceutorhynchinae</taxon>
        <taxon>Ceutorhynchus</taxon>
    </lineage>
</organism>
<evidence type="ECO:0000256" key="2">
    <source>
        <dbReference type="ARBA" id="ARBA00022737"/>
    </source>
</evidence>
<dbReference type="GO" id="GO:0008270">
    <property type="term" value="F:zinc ion binding"/>
    <property type="evidence" value="ECO:0007669"/>
    <property type="project" value="UniProtKB-KW"/>
</dbReference>
<dbReference type="SMART" id="SM00355">
    <property type="entry name" value="ZnF_C2H2"/>
    <property type="match status" value="53"/>
</dbReference>
<dbReference type="FunFam" id="3.30.160.60:FF:000295">
    <property type="entry name" value="zinc finger protein 19"/>
    <property type="match status" value="1"/>
</dbReference>
<feature type="coiled-coil region" evidence="10">
    <location>
        <begin position="1706"/>
        <end position="1740"/>
    </location>
</feature>
<evidence type="ECO:0000256" key="3">
    <source>
        <dbReference type="ARBA" id="ARBA00022771"/>
    </source>
</evidence>
<name>A0A9N9QFW3_9CUCU</name>
<dbReference type="InterPro" id="IPR013087">
    <property type="entry name" value="Znf_C2H2_type"/>
</dbReference>
<evidence type="ECO:0000256" key="7">
    <source>
        <dbReference type="ARBA" id="ARBA00023163"/>
    </source>
</evidence>
<feature type="domain" description="C2H2-type" evidence="12">
    <location>
        <begin position="928"/>
        <end position="955"/>
    </location>
</feature>
<dbReference type="Proteomes" id="UP001152799">
    <property type="component" value="Chromosome 13"/>
</dbReference>
<evidence type="ECO:0000256" key="1">
    <source>
        <dbReference type="ARBA" id="ARBA00022723"/>
    </source>
</evidence>
<dbReference type="Pfam" id="PF13912">
    <property type="entry name" value="zf-C2H2_6"/>
    <property type="match status" value="3"/>
</dbReference>
<feature type="domain" description="C2H2-type" evidence="12">
    <location>
        <begin position="699"/>
        <end position="726"/>
    </location>
</feature>
<feature type="domain" description="C2H2-type" evidence="12">
    <location>
        <begin position="1416"/>
        <end position="1438"/>
    </location>
</feature>
<dbReference type="EMBL" id="OU892289">
    <property type="protein sequence ID" value="CAG9763090.1"/>
    <property type="molecule type" value="Genomic_DNA"/>
</dbReference>
<dbReference type="FunFam" id="3.30.160.60:FF:001485">
    <property type="entry name" value="Krueppel-related zinc finger protein"/>
    <property type="match status" value="1"/>
</dbReference>
<evidence type="ECO:0000259" key="12">
    <source>
        <dbReference type="PROSITE" id="PS50157"/>
    </source>
</evidence>
<gene>
    <name evidence="13" type="ORF">CEUTPL_LOCUS3760</name>
</gene>
<dbReference type="FunFam" id="3.30.160.60:FF:000478">
    <property type="entry name" value="Zinc finger protein 133"/>
    <property type="match status" value="1"/>
</dbReference>
<evidence type="ECO:0000256" key="11">
    <source>
        <dbReference type="SAM" id="MobiDB-lite"/>
    </source>
</evidence>
<feature type="domain" description="C2H2-type" evidence="12">
    <location>
        <begin position="1200"/>
        <end position="1236"/>
    </location>
</feature>
<evidence type="ECO:0000256" key="6">
    <source>
        <dbReference type="ARBA" id="ARBA00023125"/>
    </source>
</evidence>
<keyword evidence="14" id="KW-1185">Reference proteome</keyword>
<dbReference type="OrthoDB" id="6653510at2759"/>
<feature type="domain" description="C2H2-type" evidence="12">
    <location>
        <begin position="1083"/>
        <end position="1110"/>
    </location>
</feature>
<feature type="domain" description="C2H2-type" evidence="12">
    <location>
        <begin position="1802"/>
        <end position="1826"/>
    </location>
</feature>
<dbReference type="PANTHER" id="PTHR24384:SF196">
    <property type="entry name" value="ZINC FINGER AND BTB DOMAIN-CONTAINING PROTEIN 11"/>
    <property type="match status" value="1"/>
</dbReference>
<keyword evidence="6" id="KW-0238">DNA-binding</keyword>
<dbReference type="FunFam" id="3.30.160.60:FF:002343">
    <property type="entry name" value="Zinc finger protein 33A"/>
    <property type="match status" value="1"/>
</dbReference>
<evidence type="ECO:0000313" key="14">
    <source>
        <dbReference type="Proteomes" id="UP001152799"/>
    </source>
</evidence>
<dbReference type="PROSITE" id="PS50157">
    <property type="entry name" value="ZINC_FINGER_C2H2_2"/>
    <property type="match status" value="28"/>
</dbReference>
<feature type="domain" description="C2H2-type" evidence="12">
    <location>
        <begin position="611"/>
        <end position="638"/>
    </location>
</feature>
<feature type="domain" description="C2H2-type" evidence="12">
    <location>
        <begin position="294"/>
        <end position="317"/>
    </location>
</feature>
<dbReference type="SUPFAM" id="SSF57667">
    <property type="entry name" value="beta-beta-alpha zinc fingers"/>
    <property type="match status" value="12"/>
</dbReference>
<dbReference type="GO" id="GO:0000978">
    <property type="term" value="F:RNA polymerase II cis-regulatory region sequence-specific DNA binding"/>
    <property type="evidence" value="ECO:0007669"/>
    <property type="project" value="TreeGrafter"/>
</dbReference>
<proteinExistence type="predicted"/>
<feature type="domain" description="C2H2-type" evidence="12">
    <location>
        <begin position="1525"/>
        <end position="1547"/>
    </location>
</feature>
<evidence type="ECO:0000313" key="13">
    <source>
        <dbReference type="EMBL" id="CAG9763090.1"/>
    </source>
</evidence>
<keyword evidence="3 9" id="KW-0863">Zinc-finger</keyword>
<reference evidence="13" key="1">
    <citation type="submission" date="2022-01" db="EMBL/GenBank/DDBJ databases">
        <authorList>
            <person name="King R."/>
        </authorList>
    </citation>
    <scope>NUCLEOTIDE SEQUENCE</scope>
</reference>
<feature type="domain" description="C2H2-type" evidence="12">
    <location>
        <begin position="583"/>
        <end position="608"/>
    </location>
</feature>
<keyword evidence="5" id="KW-0805">Transcription regulation</keyword>
<dbReference type="GO" id="GO:0005634">
    <property type="term" value="C:nucleus"/>
    <property type="evidence" value="ECO:0007669"/>
    <property type="project" value="UniProtKB-SubCell"/>
</dbReference>
<keyword evidence="8" id="KW-0539">Nucleus</keyword>
<feature type="domain" description="C2H2-type" evidence="12">
    <location>
        <begin position="642"/>
        <end position="669"/>
    </location>
</feature>
<sequence>MFCLFCDFATENYFEYELHMLQQPAMHSYVCDVCSEEFSVIKSLMRHVNKKHNRSHYENNMIKIHISNPEVGKRCCYCPNKSSTFKEYICHRQIMHSGWSLVCPTCELKFPNPKELFNHFQFAHSMVNNVDLYCEKCELHFYCPTVYKEHMYQVHKMKRFKVTYQCVLCPSNLTGYEEFCLHVHQHRRYKRSDNPEFVYTKNGRPEISVSSTQCQLCSKIVVDDLNKHIKPSIVSKRKLKSIKGQRLTHHEHIKNQAKFKMQVSKMFCLFCDFATENYFEYELHMLHQPANHSYVCDICSEEFPVMKGLMRHVKKNHNIFEYQNDMTKNYVSNPEIGMRCCYCPNKLATFKDYVFHRQVMHTNWYVACPTCKFKFANPTELFKHFEVTHSLVNNVDLYCKKCEFHFYCPTMYKGHMIQVHKEMASKVTYQCVLCPSNLIGFEEFCLHVHQHRRYKRTDNPEFVYTKNGRPEFSVSSTQCQVCSKIVADDLNKHIKLEFSCLNCEKSFQTLPSLKRHALSHREKNLSCLHCDKKFLMKHLLNNHIRTVHLKKFQFLCEYCDKKYFLEEKLKRHINNVHYNKFKYSCKQCNRGFNFRYELTKHEELKHFGLTFQCTYCQKTFKDVQYFKEHQKTHEPSYRKEIYACEVCGKILTHIKSYKVHMKSHTGAAVANVCHVCGKNVTSKASLRHHMRTHTGEKPFQCHICGKSFTTKNILKTHKVVHSKEKPFGCQLCDKSFTQKGSLNIHVRLHTGEKPYECAVCFKRYVSRTSLNSHRNPVKCQRCNKWYQSAAKLKKHSYVHAEKRFECYQCGKRFVFKNVLNHHIQSTHKKPPRTDLICPHCGKKFKETPWFEKHVSSHDPNHKPEFQCPICLKGLTCGKYLEAHIRKRHVLNSKFPCHFRKYCCDICGKEMLKKNLKIHMMSHTGEKPFECNYCGKAFVTRKCLKLHTRIHTKEKPYLCATCGKGFTQKYSVTVHMRYHTGERPHRCLNCPKGFVTSSELKNHACGPASMSNMPKTIRLRSCEICILAFNDNSQLQQHFKKMHKLTDKDTIFTCPFCSKNFKNRQKYMKKHVWSVHDKNYKFSFTCSVCDKTMSYEVSYIKHMETHNIEEPDYRKRRSVCEICGKEVLKKNIRPHMKVHMGVKPHKCEFCGKFFGNRKILRHHIRTHTKEKPHKCPICFKGFTQPYTVTIHMRYHTGERPFSCCVCNRGFVTKAELKQHNYLDTLYDHHDIHNDTNEISLSENDKIIFVKENEGTFEVTDDNDTIYLLNHNSVANASKPTKSLRIPNFSPSICLEFEPNEEIDMTHYKCQRCEQMFINTLVFQRHIEKGKCYVNNCDLCSLNFNKNSEFYAHYAMMHTDRAVCHFCFKTFLYEKNVKEHVMRHLDQFRHKCEKCNKGFFTVREYRNHFKNRHMGIRYQCELCDRSFADEYYFKKHQDTHVKLILSNLISKFNLKDCEIWVQDVQKDPTIKFINGRVKVPTYKCHVCFATFHMDSELDWHKNKECNKNEANNNNNNIEDPNEDGGVFSCTTCWKVFLSKPSLQEHINLHYINSEIDKEEYDNFHNNFALLRPDFEEEDQQPIEETLCIQHPANILIKQDHFSCNKCEKVFFSFNGFKEHVKKEKCLVIGKCCLCREMFASNLQLTAKYIKKHFSRQCKVILVDIMRSPPGTRRLRSTKSNLLSKLKTGDKHARSKKYSCYVCFEKFASKELLETHKILHKNEEKLEEEEEEEVEKIVKEEDKQNYKCTSCNVFFENQLSIKNHIHTQYFCKYYCKLCNRQFNTKGGFIVHVLQHGMKSTMKYCYKCESCPLSFDDYYQVKRHYASAHSVVPDPPPRRKMYKCESCTSSFDDCDQLIGHRVNVHTQIKKPQIEKPQNNESGSIPIHDCDICYDVFASLDALERHKLLHKTLAQDQYKIHKNFWKSQPEAVAKLSKEPVPQQQPKERHILPKPKKTNEAPKKPPAPQPVATTTSNQTPMVLNSQFAMPQSTGIMSQSTGLMSQSTGLMSQSTGLMSQSSGLMPQSTGLMPGSGYYMVNPSTSTDSNVMVQPQAPMQLLPVQVPNQTLYWVMPGNQINNEPVVVPPPPPPPPQPETTNEPVRFLSEPKVVISEDNSNFVLPIITSISTVVENDNKKDKPVTKPGTEYETEFAKFIKGTTDSNQQLKPVYIRPKPVKVTIPDEDPRPKISVKPLTELIDCAPVQSNPYSIGPKLVQCQICKNKFLNWNLYRQHMVDKHNKYPCPFYNCMVLRTPSQQESHMYEVHFCTWCKRMYSNLQGHVQNLHGNDAGKEDEDVVFVGSS</sequence>
<feature type="domain" description="C2H2-type" evidence="12">
    <location>
        <begin position="1388"/>
        <end position="1416"/>
    </location>
</feature>
<dbReference type="PROSITE" id="PS00028">
    <property type="entry name" value="ZINC_FINGER_C2H2_1"/>
    <property type="match status" value="35"/>
</dbReference>
<dbReference type="Gene3D" id="3.30.160.60">
    <property type="entry name" value="Classic Zinc Finger"/>
    <property type="match status" value="25"/>
</dbReference>
<evidence type="ECO:0000256" key="4">
    <source>
        <dbReference type="ARBA" id="ARBA00022833"/>
    </source>
</evidence>
<accession>A0A9N9QFW3</accession>
<evidence type="ECO:0000256" key="9">
    <source>
        <dbReference type="PROSITE-ProRule" id="PRU00042"/>
    </source>
</evidence>
<keyword evidence="10" id="KW-0175">Coiled coil</keyword>
<dbReference type="GO" id="GO:0000981">
    <property type="term" value="F:DNA-binding transcription factor activity, RNA polymerase II-specific"/>
    <property type="evidence" value="ECO:0007669"/>
    <property type="project" value="TreeGrafter"/>
</dbReference>
<feature type="domain" description="C2H2-type" evidence="12">
    <location>
        <begin position="554"/>
        <end position="582"/>
    </location>
</feature>
<protein>
    <recommendedName>
        <fullName evidence="12">C2H2-type domain-containing protein</fullName>
    </recommendedName>
</protein>
<evidence type="ECO:0000256" key="5">
    <source>
        <dbReference type="ARBA" id="ARBA00023015"/>
    </source>
</evidence>
<feature type="domain" description="C2H2-type" evidence="12">
    <location>
        <begin position="727"/>
        <end position="754"/>
    </location>
</feature>
<feature type="domain" description="C2H2-type" evidence="12">
    <location>
        <begin position="29"/>
        <end position="57"/>
    </location>
</feature>
<dbReference type="FunFam" id="3.30.160.60:FF:000446">
    <property type="entry name" value="Zinc finger protein"/>
    <property type="match status" value="3"/>
</dbReference>
<keyword evidence="4" id="KW-0862">Zinc</keyword>